<name>A0A9P4M1G7_9PEZI</name>
<evidence type="ECO:0000256" key="2">
    <source>
        <dbReference type="ARBA" id="ARBA00023002"/>
    </source>
</evidence>
<dbReference type="AlphaFoldDB" id="A0A9P4M1G7"/>
<comment type="similarity">
    <text evidence="1">Belongs to the short-chain dehydrogenases/reductases (SDR) family.</text>
</comment>
<evidence type="ECO:0000256" key="1">
    <source>
        <dbReference type="ARBA" id="ARBA00006484"/>
    </source>
</evidence>
<proteinExistence type="inferred from homology"/>
<keyword evidence="2" id="KW-0560">Oxidoreductase</keyword>
<gene>
    <name evidence="3" type="ORF">NA57DRAFT_48145</name>
</gene>
<evidence type="ECO:0000313" key="3">
    <source>
        <dbReference type="EMBL" id="KAF2093538.1"/>
    </source>
</evidence>
<protein>
    <submittedName>
        <fullName evidence="3">NAD(P)-binding protein</fullName>
    </submittedName>
</protein>
<dbReference type="PANTHER" id="PTHR44229">
    <property type="entry name" value="15-HYDROXYPROSTAGLANDIN DEHYDROGENASE [NAD(+)]"/>
    <property type="match status" value="1"/>
</dbReference>
<dbReference type="Gene3D" id="3.40.50.720">
    <property type="entry name" value="NAD(P)-binding Rossmann-like Domain"/>
    <property type="match status" value="1"/>
</dbReference>
<dbReference type="InterPro" id="IPR036291">
    <property type="entry name" value="NAD(P)-bd_dom_sf"/>
</dbReference>
<dbReference type="PRINTS" id="PR00081">
    <property type="entry name" value="GDHRDH"/>
</dbReference>
<dbReference type="Pfam" id="PF00106">
    <property type="entry name" value="adh_short"/>
    <property type="match status" value="1"/>
</dbReference>
<dbReference type="PANTHER" id="PTHR44229:SF4">
    <property type="entry name" value="15-HYDROXYPROSTAGLANDIN DEHYDROGENASE [NAD(+)]"/>
    <property type="match status" value="1"/>
</dbReference>
<organism evidence="3 4">
    <name type="scientific">Rhizodiscina lignyota</name>
    <dbReference type="NCBI Taxonomy" id="1504668"/>
    <lineage>
        <taxon>Eukaryota</taxon>
        <taxon>Fungi</taxon>
        <taxon>Dikarya</taxon>
        <taxon>Ascomycota</taxon>
        <taxon>Pezizomycotina</taxon>
        <taxon>Dothideomycetes</taxon>
        <taxon>Pleosporomycetidae</taxon>
        <taxon>Aulographales</taxon>
        <taxon>Rhizodiscinaceae</taxon>
        <taxon>Rhizodiscina</taxon>
    </lineage>
</organism>
<feature type="non-terminal residue" evidence="3">
    <location>
        <position position="1"/>
    </location>
</feature>
<reference evidence="3" key="1">
    <citation type="journal article" date="2020" name="Stud. Mycol.">
        <title>101 Dothideomycetes genomes: a test case for predicting lifestyles and emergence of pathogens.</title>
        <authorList>
            <person name="Haridas S."/>
            <person name="Albert R."/>
            <person name="Binder M."/>
            <person name="Bloem J."/>
            <person name="Labutti K."/>
            <person name="Salamov A."/>
            <person name="Andreopoulos B."/>
            <person name="Baker S."/>
            <person name="Barry K."/>
            <person name="Bills G."/>
            <person name="Bluhm B."/>
            <person name="Cannon C."/>
            <person name="Castanera R."/>
            <person name="Culley D."/>
            <person name="Daum C."/>
            <person name="Ezra D."/>
            <person name="Gonzalez J."/>
            <person name="Henrissat B."/>
            <person name="Kuo A."/>
            <person name="Liang C."/>
            <person name="Lipzen A."/>
            <person name="Lutzoni F."/>
            <person name="Magnuson J."/>
            <person name="Mondo S."/>
            <person name="Nolan M."/>
            <person name="Ohm R."/>
            <person name="Pangilinan J."/>
            <person name="Park H.-J."/>
            <person name="Ramirez L."/>
            <person name="Alfaro M."/>
            <person name="Sun H."/>
            <person name="Tritt A."/>
            <person name="Yoshinaga Y."/>
            <person name="Zwiers L.-H."/>
            <person name="Turgeon B."/>
            <person name="Goodwin S."/>
            <person name="Spatafora J."/>
            <person name="Crous P."/>
            <person name="Grigoriev I."/>
        </authorList>
    </citation>
    <scope>NUCLEOTIDE SEQUENCE</scope>
    <source>
        <strain evidence="3">CBS 133067</strain>
    </source>
</reference>
<keyword evidence="4" id="KW-1185">Reference proteome</keyword>
<accession>A0A9P4M1G7</accession>
<dbReference type="GO" id="GO:0005737">
    <property type="term" value="C:cytoplasm"/>
    <property type="evidence" value="ECO:0007669"/>
    <property type="project" value="TreeGrafter"/>
</dbReference>
<evidence type="ECO:0000313" key="4">
    <source>
        <dbReference type="Proteomes" id="UP000799772"/>
    </source>
</evidence>
<dbReference type="OrthoDB" id="5296at2759"/>
<dbReference type="Proteomes" id="UP000799772">
    <property type="component" value="Unassembled WGS sequence"/>
</dbReference>
<dbReference type="InterPro" id="IPR002347">
    <property type="entry name" value="SDR_fam"/>
</dbReference>
<sequence length="276" mass="30802">GICFEFAKKLYDAGCHVLIMDLRVRHDCQAWMDSLPKNGPTKVYFYKASVADWKELEAVFDVYKREIGGTPYLVCPGAGVYEPSFNNFWNDKDKDGHYTLLDINLLAPIKMMRIAIRKMLQADQPGIILHISSIGAQKSSITTPLYQCSKHGISSFTRAMAPLQEWAGIRVVGVAPGVTLSPLFLDHPNAMKFLNRETDYVVMPEEIARGMMAVATEKEKYPPGTILEIAKEWRQVFLLNDPGPRGPGTFTSNRDSVGEEIKAMLRAERGSGSAKL</sequence>
<dbReference type="EMBL" id="ML978137">
    <property type="protein sequence ID" value="KAF2093538.1"/>
    <property type="molecule type" value="Genomic_DNA"/>
</dbReference>
<dbReference type="GO" id="GO:0016616">
    <property type="term" value="F:oxidoreductase activity, acting on the CH-OH group of donors, NAD or NADP as acceptor"/>
    <property type="evidence" value="ECO:0007669"/>
    <property type="project" value="TreeGrafter"/>
</dbReference>
<dbReference type="SUPFAM" id="SSF51735">
    <property type="entry name" value="NAD(P)-binding Rossmann-fold domains"/>
    <property type="match status" value="1"/>
</dbReference>
<comment type="caution">
    <text evidence="3">The sequence shown here is derived from an EMBL/GenBank/DDBJ whole genome shotgun (WGS) entry which is preliminary data.</text>
</comment>